<evidence type="ECO:0000256" key="7">
    <source>
        <dbReference type="ARBA" id="ARBA00022729"/>
    </source>
</evidence>
<feature type="disulfide bond" evidence="19">
    <location>
        <begin position="504"/>
        <end position="519"/>
    </location>
</feature>
<feature type="disulfide bond" evidence="19">
    <location>
        <begin position="52"/>
        <end position="68"/>
    </location>
</feature>
<dbReference type="GO" id="GO:0110020">
    <property type="term" value="P:regulation of actomyosin structure organization"/>
    <property type="evidence" value="ECO:0007669"/>
    <property type="project" value="UniProtKB-ARBA"/>
</dbReference>
<dbReference type="STRING" id="158441.A0A226EJQ4"/>
<reference evidence="26 27" key="1">
    <citation type="submission" date="2015-12" db="EMBL/GenBank/DDBJ databases">
        <title>The genome of Folsomia candida.</title>
        <authorList>
            <person name="Faddeeva A."/>
            <person name="Derks M.F."/>
            <person name="Anvar Y."/>
            <person name="Smit S."/>
            <person name="Van Straalen N."/>
            <person name="Roelofs D."/>
        </authorList>
    </citation>
    <scope>NUCLEOTIDE SEQUENCE [LARGE SCALE GENOMIC DNA]</scope>
    <source>
        <strain evidence="26 27">VU population</strain>
        <tissue evidence="26">Whole body</tissue>
    </source>
</reference>
<feature type="signal peptide" evidence="22">
    <location>
        <begin position="1"/>
        <end position="27"/>
    </location>
</feature>
<evidence type="ECO:0000256" key="11">
    <source>
        <dbReference type="ARBA" id="ARBA00022989"/>
    </source>
</evidence>
<evidence type="ECO:0000256" key="17">
    <source>
        <dbReference type="ARBA" id="ARBA00023283"/>
    </source>
</evidence>
<dbReference type="GO" id="GO:0045121">
    <property type="term" value="C:membrane raft"/>
    <property type="evidence" value="ECO:0007669"/>
    <property type="project" value="UniProtKB-SubCell"/>
</dbReference>
<evidence type="ECO:0000256" key="1">
    <source>
        <dbReference type="ARBA" id="ARBA00004591"/>
    </source>
</evidence>
<dbReference type="InterPro" id="IPR057243">
    <property type="entry name" value="Integrin_I-EGF_CS"/>
</dbReference>
<dbReference type="Proteomes" id="UP000198287">
    <property type="component" value="Unassembled WGS sequence"/>
</dbReference>
<dbReference type="SMART" id="SM00187">
    <property type="entry name" value="INB"/>
    <property type="match status" value="1"/>
</dbReference>
<name>A0A226EJQ4_FOLCA</name>
<feature type="disulfide bond" evidence="19">
    <location>
        <begin position="40"/>
        <end position="49"/>
    </location>
</feature>
<dbReference type="AlphaFoldDB" id="A0A226EJQ4"/>
<dbReference type="GO" id="GO:0007229">
    <property type="term" value="P:integrin-mediated signaling pathway"/>
    <property type="evidence" value="ECO:0007669"/>
    <property type="project" value="UniProtKB-KW"/>
</dbReference>
<keyword evidence="6 20" id="KW-0812">Transmembrane</keyword>
<evidence type="ECO:0000256" key="9">
    <source>
        <dbReference type="ARBA" id="ARBA00022889"/>
    </source>
</evidence>
<feature type="domain" description="Integrin beta subunit cytoplasmic" evidence="24">
    <location>
        <begin position="723"/>
        <end position="769"/>
    </location>
</feature>
<dbReference type="GO" id="GO:0007160">
    <property type="term" value="P:cell-matrix adhesion"/>
    <property type="evidence" value="ECO:0007669"/>
    <property type="project" value="TreeGrafter"/>
</dbReference>
<feature type="disulfide bond" evidence="19">
    <location>
        <begin position="449"/>
        <end position="491"/>
    </location>
</feature>
<dbReference type="SMART" id="SM01241">
    <property type="entry name" value="Integrin_b_cyt"/>
    <property type="match status" value="1"/>
</dbReference>
<feature type="disulfide bond" evidence="19">
    <location>
        <begin position="582"/>
        <end position="587"/>
    </location>
</feature>
<feature type="disulfide bond" evidence="19">
    <location>
        <begin position="611"/>
        <end position="620"/>
    </location>
</feature>
<dbReference type="SUPFAM" id="SSF69687">
    <property type="entry name" value="Integrin beta tail domain"/>
    <property type="match status" value="1"/>
</dbReference>
<comment type="caution">
    <text evidence="26">The sequence shown here is derived from an EMBL/GenBank/DDBJ whole genome shotgun (WGS) entry which is preliminary data.</text>
</comment>
<feature type="disulfide bond" evidence="19">
    <location>
        <begin position="499"/>
        <end position="534"/>
    </location>
</feature>
<dbReference type="GO" id="GO:0016477">
    <property type="term" value="P:cell migration"/>
    <property type="evidence" value="ECO:0007669"/>
    <property type="project" value="TreeGrafter"/>
</dbReference>
<dbReference type="Gene3D" id="3.40.50.410">
    <property type="entry name" value="von Willebrand factor, type A domain"/>
    <property type="match status" value="2"/>
</dbReference>
<feature type="disulfide bond" evidence="19">
    <location>
        <begin position="360"/>
        <end position="372"/>
    </location>
</feature>
<dbReference type="InterPro" id="IPR057073">
    <property type="entry name" value="EGF_integrin_2"/>
</dbReference>
<evidence type="ECO:0000256" key="20">
    <source>
        <dbReference type="RuleBase" id="RU000633"/>
    </source>
</evidence>
<accession>A0A226EJQ4</accession>
<dbReference type="OrthoDB" id="410592at2759"/>
<feature type="transmembrane region" description="Helical" evidence="21">
    <location>
        <begin position="700"/>
        <end position="722"/>
    </location>
</feature>
<dbReference type="GO" id="GO:0002164">
    <property type="term" value="P:larval development"/>
    <property type="evidence" value="ECO:0007669"/>
    <property type="project" value="UniProtKB-ARBA"/>
</dbReference>
<evidence type="ECO:0000256" key="15">
    <source>
        <dbReference type="ARBA" id="ARBA00023170"/>
    </source>
</evidence>
<evidence type="ECO:0000256" key="5">
    <source>
        <dbReference type="ARBA" id="ARBA00022553"/>
    </source>
</evidence>
<keyword evidence="13 21" id="KW-0472">Membrane</keyword>
<dbReference type="InterPro" id="IPR013111">
    <property type="entry name" value="EGF_extracell"/>
</dbReference>
<evidence type="ECO:0000259" key="24">
    <source>
        <dbReference type="SMART" id="SM01241"/>
    </source>
</evidence>
<dbReference type="PIRSF" id="PIRSF002512">
    <property type="entry name" value="Integrin_B"/>
    <property type="match status" value="1"/>
</dbReference>
<keyword evidence="5" id="KW-0597">Phosphoprotein</keyword>
<organism evidence="26 27">
    <name type="scientific">Folsomia candida</name>
    <name type="common">Springtail</name>
    <dbReference type="NCBI Taxonomy" id="158441"/>
    <lineage>
        <taxon>Eukaryota</taxon>
        <taxon>Metazoa</taxon>
        <taxon>Ecdysozoa</taxon>
        <taxon>Arthropoda</taxon>
        <taxon>Hexapoda</taxon>
        <taxon>Collembola</taxon>
        <taxon>Entomobryomorpha</taxon>
        <taxon>Isotomoidea</taxon>
        <taxon>Isotomidae</taxon>
        <taxon>Proisotominae</taxon>
        <taxon>Folsomia</taxon>
    </lineage>
</organism>
<dbReference type="GO" id="GO:0048513">
    <property type="term" value="P:animal organ development"/>
    <property type="evidence" value="ECO:0007669"/>
    <property type="project" value="UniProtKB-ARBA"/>
</dbReference>
<dbReference type="SMART" id="SM01242">
    <property type="entry name" value="Integrin_B_tail"/>
    <property type="match status" value="1"/>
</dbReference>
<feature type="domain" description="Integrin beta subunit tail" evidence="25">
    <location>
        <begin position="611"/>
        <end position="699"/>
    </location>
</feature>
<dbReference type="Pfam" id="PF00362">
    <property type="entry name" value="Integrin_beta"/>
    <property type="match status" value="2"/>
</dbReference>
<feature type="disulfide bond" evidence="19">
    <location>
        <begin position="604"/>
        <end position="607"/>
    </location>
</feature>
<comment type="subcellular location">
    <subcellularLocation>
        <location evidence="20">Cell membrane</location>
        <topology evidence="20">Single-pass type I membrane protein</topology>
    </subcellularLocation>
    <subcellularLocation>
        <location evidence="1">Lateral cell membrane</location>
        <topology evidence="1">Single-pass type I membrane protein</topology>
    </subcellularLocation>
    <subcellularLocation>
        <location evidence="18">Membrane raft</location>
        <topology evidence="18">Single-pass type I membrane protein</topology>
    </subcellularLocation>
</comment>
<gene>
    <name evidence="26" type="ORF">Fcan01_07671</name>
</gene>
<keyword evidence="4" id="KW-0245">EGF-like domain</keyword>
<feature type="disulfide bond" evidence="19">
    <location>
        <begin position="220"/>
        <end position="260"/>
    </location>
</feature>
<dbReference type="SUPFAM" id="SSF103575">
    <property type="entry name" value="Plexin repeat"/>
    <property type="match status" value="1"/>
</dbReference>
<dbReference type="PROSITE" id="PS00243">
    <property type="entry name" value="I_EGF_1"/>
    <property type="match status" value="2"/>
</dbReference>
<dbReference type="InterPro" id="IPR032695">
    <property type="entry name" value="Integrin_dom_sf"/>
</dbReference>
<dbReference type="GO" id="GO:0030334">
    <property type="term" value="P:regulation of cell migration"/>
    <property type="evidence" value="ECO:0007669"/>
    <property type="project" value="UniProtKB-ARBA"/>
</dbReference>
<evidence type="ECO:0000256" key="12">
    <source>
        <dbReference type="ARBA" id="ARBA00023037"/>
    </source>
</evidence>
<sequence length="769" mass="85757">MFRRLGNRQVIVVSMLLVAGVIGSAFGQTNSSSCTAKKSCGECIRSPDCVWCSQPRYERSARNPYPRCNTATKHLAYPSETRCRDDFLINPSHEFELRKDEEITKGSEHREAIQIRPQNVYLKLRVGQSFDLNMQYAQAEDYPVDLYYLMDLSKSMEDDKEELSNLGNLLSETMQNLTSNFRLGFGSFVDKVGEVKSARVSGNLDAPEGGFDAIMQAIVCDQIGWRQQARRLIVFSTDASFHYAGDGLLGGIVKPNDGKCHLDSRGEYTYSTIQDYPSVAHINSKVKEKSINMIFAVTAEQIDIYERLSQQVEGSSCGVLAADSKNVVELVKSQYQKITSSVELKDTASAFIKVSYFSNCVDPPTWVETNKCSGLRVGDVVNFKVKIEVTECPKDPIDWRQKFTIYRVGLEESLTVDLESICDCPCETPGNPGYEEFSPECGGFGTLTCGVCECDEKHFGRKCECDVEGGGGTRVEDDSGCRADNTTDIICTGRGTCNCGQCECFQRENPLEKIDGQYCECDNFNCPRESELICSGPGHGRCDCGKCICNPGWSGDACQCSLLQDTCVEPGDTIPCNGHGNCVCGKCSCNTTVARYYGRWCEKCPTCPGRCEELKDCVQCRVHGTGEFNQPEICENECVNFPEPEKVDVASSDEESEEKYCAFTDHSDGCRFYFVYGYDVLGKLYIRAQRTKDCPPEPPIFWIISGVVGAIVLVGLLFILLWKLLTHIHDRAEYARFEKERMSAKWDAGENPIYKQATSTFKNPMYSGR</sequence>
<dbReference type="Gene3D" id="1.20.5.100">
    <property type="entry name" value="Cytochrome c1, transmembrane anchor, C-terminal"/>
    <property type="match status" value="1"/>
</dbReference>
<feature type="disulfide bond" evidence="19">
    <location>
        <begin position="497"/>
        <end position="502"/>
    </location>
</feature>
<evidence type="ECO:0000256" key="10">
    <source>
        <dbReference type="ARBA" id="ARBA00022907"/>
    </source>
</evidence>
<dbReference type="GO" id="GO:0005178">
    <property type="term" value="F:integrin binding"/>
    <property type="evidence" value="ECO:0007669"/>
    <property type="project" value="TreeGrafter"/>
</dbReference>
<dbReference type="InterPro" id="IPR033760">
    <property type="entry name" value="Integrin_beta_N"/>
</dbReference>
<keyword evidence="12 20" id="KW-0401">Integrin</keyword>
<feature type="chain" id="PRO_5012511098" description="Integrin beta" evidence="22">
    <location>
        <begin position="28"/>
        <end position="769"/>
    </location>
</feature>
<dbReference type="InterPro" id="IPR002369">
    <property type="entry name" value="Integrin_bsu_VWA"/>
</dbReference>
<dbReference type="Gene3D" id="6.20.50.10">
    <property type="match status" value="1"/>
</dbReference>
<feature type="disulfide bond" evidence="19">
    <location>
        <begin position="43"/>
        <end position="83"/>
    </location>
</feature>
<dbReference type="GO" id="GO:0051130">
    <property type="term" value="P:positive regulation of cellular component organization"/>
    <property type="evidence" value="ECO:0007669"/>
    <property type="project" value="UniProtKB-ARBA"/>
</dbReference>
<evidence type="ECO:0000256" key="19">
    <source>
        <dbReference type="PIRSR" id="PIRSR002512-1"/>
    </source>
</evidence>
<evidence type="ECO:0000256" key="22">
    <source>
        <dbReference type="SAM" id="SignalP"/>
    </source>
</evidence>
<keyword evidence="27" id="KW-1185">Reference proteome</keyword>
<dbReference type="FunFam" id="2.10.25.10:FF:000098">
    <property type="entry name" value="Integrin beta"/>
    <property type="match status" value="1"/>
</dbReference>
<evidence type="ECO:0000256" key="18">
    <source>
        <dbReference type="ARBA" id="ARBA00035630"/>
    </source>
</evidence>
<dbReference type="PANTHER" id="PTHR10082">
    <property type="entry name" value="INTEGRIN BETA SUBUNIT"/>
    <property type="match status" value="1"/>
</dbReference>
<keyword evidence="10" id="KW-0581">Phagocytosis</keyword>
<dbReference type="PROSITE" id="PS52047">
    <property type="entry name" value="I_EGF_2"/>
    <property type="match status" value="1"/>
</dbReference>
<dbReference type="InterPro" id="IPR036465">
    <property type="entry name" value="vWFA_dom_sf"/>
</dbReference>
<evidence type="ECO:0000256" key="14">
    <source>
        <dbReference type="ARBA" id="ARBA00023157"/>
    </source>
</evidence>
<keyword evidence="8" id="KW-0677">Repeat</keyword>
<feature type="domain" description="Integrin beta subunit VWA" evidence="23">
    <location>
        <begin position="39"/>
        <end position="424"/>
    </location>
</feature>
<dbReference type="GO" id="GO:0043005">
    <property type="term" value="C:neuron projection"/>
    <property type="evidence" value="ECO:0007669"/>
    <property type="project" value="UniProtKB-ARBA"/>
</dbReference>
<evidence type="ECO:0000256" key="2">
    <source>
        <dbReference type="ARBA" id="ARBA00007449"/>
    </source>
</evidence>
<evidence type="ECO:0000256" key="21">
    <source>
        <dbReference type="SAM" id="Phobius"/>
    </source>
</evidence>
<evidence type="ECO:0000256" key="13">
    <source>
        <dbReference type="ARBA" id="ARBA00023136"/>
    </source>
</evidence>
<feature type="disulfide bond" evidence="19">
    <location>
        <begin position="617"/>
        <end position="694"/>
    </location>
</feature>
<dbReference type="GO" id="GO:0055002">
    <property type="term" value="P:striated muscle cell development"/>
    <property type="evidence" value="ECO:0007669"/>
    <property type="project" value="UniProtKB-ARBA"/>
</dbReference>
<dbReference type="PRINTS" id="PR01186">
    <property type="entry name" value="INTEGRINB"/>
</dbReference>
<feature type="disulfide bond" evidence="19">
    <location>
        <begin position="465"/>
        <end position="481"/>
    </location>
</feature>
<dbReference type="GO" id="GO:0008305">
    <property type="term" value="C:integrin complex"/>
    <property type="evidence" value="ECO:0007669"/>
    <property type="project" value="TreeGrafter"/>
</dbReference>
<evidence type="ECO:0000313" key="27">
    <source>
        <dbReference type="Proteomes" id="UP000198287"/>
    </source>
</evidence>
<keyword evidence="14 19" id="KW-1015">Disulfide bond</keyword>
<protein>
    <recommendedName>
        <fullName evidence="20">Integrin beta</fullName>
    </recommendedName>
</protein>
<keyword evidence="17" id="KW-0873">Pyrrolidone carboxylic acid</keyword>
<dbReference type="Pfam" id="PF07974">
    <property type="entry name" value="EGF_2"/>
    <property type="match status" value="1"/>
</dbReference>
<feature type="disulfide bond" evidence="19">
    <location>
        <begin position="521"/>
        <end position="526"/>
    </location>
</feature>
<evidence type="ECO:0000256" key="3">
    <source>
        <dbReference type="ARBA" id="ARBA00022475"/>
    </source>
</evidence>
<dbReference type="FunFam" id="1.20.5.100:FF:000002">
    <property type="entry name" value="Integrin beta"/>
    <property type="match status" value="1"/>
</dbReference>
<evidence type="ECO:0000256" key="6">
    <source>
        <dbReference type="ARBA" id="ARBA00022692"/>
    </source>
</evidence>
<dbReference type="SUPFAM" id="SSF57196">
    <property type="entry name" value="EGF/Laminin"/>
    <property type="match status" value="1"/>
</dbReference>
<feature type="disulfide bond" evidence="19">
    <location>
        <begin position="560"/>
        <end position="567"/>
    </location>
</feature>
<dbReference type="GO" id="GO:0007157">
    <property type="term" value="P:heterophilic cell-cell adhesion via plasma membrane cell adhesion molecules"/>
    <property type="evidence" value="ECO:0007669"/>
    <property type="project" value="UniProtKB-ARBA"/>
</dbReference>
<keyword evidence="7 22" id="KW-0732">Signal</keyword>
<dbReference type="Gene3D" id="2.60.40.1510">
    <property type="entry name" value="ntegrin, alpha v. Chain A, domain 3"/>
    <property type="match status" value="1"/>
</dbReference>
<dbReference type="SUPFAM" id="SSF53300">
    <property type="entry name" value="vWA-like"/>
    <property type="match status" value="1"/>
</dbReference>
<evidence type="ECO:0000259" key="25">
    <source>
        <dbReference type="SMART" id="SM01242"/>
    </source>
</evidence>
<dbReference type="Pfam" id="PF08725">
    <property type="entry name" value="Integrin_b_cyt"/>
    <property type="match status" value="1"/>
</dbReference>
<dbReference type="OMA" id="PPEYTWN"/>
<dbReference type="Gene3D" id="2.10.25.10">
    <property type="entry name" value="Laminin"/>
    <property type="match status" value="4"/>
</dbReference>
<dbReference type="GO" id="GO:0005925">
    <property type="term" value="C:focal adhesion"/>
    <property type="evidence" value="ECO:0007669"/>
    <property type="project" value="UniProtKB-ARBA"/>
</dbReference>
<dbReference type="GO" id="GO:0009986">
    <property type="term" value="C:cell surface"/>
    <property type="evidence" value="ECO:0007669"/>
    <property type="project" value="TreeGrafter"/>
</dbReference>
<feature type="disulfide bond" evidence="19">
    <location>
        <begin position="549"/>
        <end position="558"/>
    </location>
</feature>
<dbReference type="GO" id="GO:0042592">
    <property type="term" value="P:homeostatic process"/>
    <property type="evidence" value="ECO:0007669"/>
    <property type="project" value="UniProtKB-ARBA"/>
</dbReference>
<feature type="disulfide bond" evidence="19">
    <location>
        <begin position="584"/>
        <end position="634"/>
    </location>
</feature>
<dbReference type="SUPFAM" id="SSF69179">
    <property type="entry name" value="Integrin domains"/>
    <property type="match status" value="1"/>
</dbReference>
<feature type="disulfide bond" evidence="19">
    <location>
        <begin position="589"/>
        <end position="601"/>
    </location>
</feature>
<dbReference type="InterPro" id="IPR012896">
    <property type="entry name" value="Integrin_bsu_tail"/>
</dbReference>
<dbReference type="InterPro" id="IPR015812">
    <property type="entry name" value="Integrin_bsu"/>
</dbReference>
<keyword evidence="16" id="KW-0325">Glycoprotein</keyword>
<dbReference type="FunFam" id="2.10.25.10:FF:000155">
    <property type="entry name" value="Integrin beta"/>
    <property type="match status" value="1"/>
</dbReference>
<comment type="similarity">
    <text evidence="2 20">Belongs to the integrin beta chain family.</text>
</comment>
<dbReference type="InterPro" id="IPR036349">
    <property type="entry name" value="Integrin_bsu_tail_dom_sf"/>
</dbReference>
<dbReference type="Gene3D" id="4.10.1240.30">
    <property type="match status" value="1"/>
</dbReference>
<evidence type="ECO:0000313" key="26">
    <source>
        <dbReference type="EMBL" id="OXA57357.1"/>
    </source>
</evidence>
<keyword evidence="15" id="KW-0675">Receptor</keyword>
<dbReference type="InterPro" id="IPR015439">
    <property type="entry name" value="Integrin_b-2_sf"/>
</dbReference>
<feature type="disulfide bond" evidence="19">
    <location>
        <begin position="454"/>
        <end position="463"/>
    </location>
</feature>
<dbReference type="Pfam" id="PF23105">
    <property type="entry name" value="EGF_integrin"/>
    <property type="match status" value="2"/>
</dbReference>
<keyword evidence="3" id="KW-1003">Cell membrane</keyword>
<proteinExistence type="inferred from homology"/>
<dbReference type="Pfam" id="PF17205">
    <property type="entry name" value="PSI_integrin"/>
    <property type="match status" value="1"/>
</dbReference>
<dbReference type="EMBL" id="LNIX01000003">
    <property type="protein sequence ID" value="OXA57357.1"/>
    <property type="molecule type" value="Genomic_DNA"/>
</dbReference>
<evidence type="ECO:0000256" key="16">
    <source>
        <dbReference type="ARBA" id="ARBA00023180"/>
    </source>
</evidence>
<keyword evidence="11 21" id="KW-1133">Transmembrane helix</keyword>
<dbReference type="GO" id="GO:0006909">
    <property type="term" value="P:phagocytosis"/>
    <property type="evidence" value="ECO:0007669"/>
    <property type="project" value="UniProtKB-KW"/>
</dbReference>
<dbReference type="GO" id="GO:0036477">
    <property type="term" value="C:somatodendritic compartment"/>
    <property type="evidence" value="ECO:0007669"/>
    <property type="project" value="UniProtKB-ARBA"/>
</dbReference>
<evidence type="ECO:0000256" key="4">
    <source>
        <dbReference type="ARBA" id="ARBA00022536"/>
    </source>
</evidence>
<feature type="disulfide bond" evidence="19">
    <location>
        <begin position="542"/>
        <end position="547"/>
    </location>
</feature>
<feature type="disulfide bond" evidence="19">
    <location>
        <begin position="544"/>
        <end position="576"/>
    </location>
</feature>
<dbReference type="InterPro" id="IPR014836">
    <property type="entry name" value="Integrin_bsu_cyt_dom"/>
</dbReference>
<dbReference type="GO" id="GO:1902903">
    <property type="term" value="P:regulation of supramolecular fiber organization"/>
    <property type="evidence" value="ECO:0007669"/>
    <property type="project" value="UniProtKB-ARBA"/>
</dbReference>
<dbReference type="GO" id="GO:0033627">
    <property type="term" value="P:cell adhesion mediated by integrin"/>
    <property type="evidence" value="ECO:0007669"/>
    <property type="project" value="TreeGrafter"/>
</dbReference>
<dbReference type="Pfam" id="PF07965">
    <property type="entry name" value="Integrin_B_tail"/>
    <property type="match status" value="1"/>
</dbReference>
<dbReference type="GO" id="GO:0016328">
    <property type="term" value="C:lateral plasma membrane"/>
    <property type="evidence" value="ECO:0007669"/>
    <property type="project" value="UniProtKB-SubCell"/>
</dbReference>
<dbReference type="PANTHER" id="PTHR10082:SF60">
    <property type="entry name" value="INTEGRIN BETA-PS"/>
    <property type="match status" value="1"/>
</dbReference>
<evidence type="ECO:0000259" key="23">
    <source>
        <dbReference type="SMART" id="SM00187"/>
    </source>
</evidence>
<evidence type="ECO:0000256" key="8">
    <source>
        <dbReference type="ARBA" id="ARBA00022737"/>
    </source>
</evidence>
<keyword evidence="9 20" id="KW-0130">Cell adhesion</keyword>
<dbReference type="GO" id="GO:0030016">
    <property type="term" value="C:myofibril"/>
    <property type="evidence" value="ECO:0007669"/>
    <property type="project" value="UniProtKB-ARBA"/>
</dbReference>
<feature type="disulfide bond" evidence="19">
    <location>
        <begin position="422"/>
        <end position="426"/>
    </location>
</feature>
<feature type="disulfide bond" evidence="19">
    <location>
        <begin position="638"/>
        <end position="670"/>
    </location>
</feature>